<dbReference type="EMBL" id="CP009687">
    <property type="protein sequence ID" value="AKL94717.1"/>
    <property type="molecule type" value="Genomic_DNA"/>
</dbReference>
<dbReference type="Pfam" id="PF04542">
    <property type="entry name" value="Sigma70_r2"/>
    <property type="match status" value="1"/>
</dbReference>
<name>A0A0D8IEP6_9CLOT</name>
<feature type="region of interest" description="Disordered" evidence="1">
    <location>
        <begin position="529"/>
        <end position="550"/>
    </location>
</feature>
<dbReference type="InterPro" id="IPR013324">
    <property type="entry name" value="RNA_pol_sigma_r3/r4-like"/>
</dbReference>
<dbReference type="OrthoDB" id="9783788at2"/>
<dbReference type="InterPro" id="IPR013325">
    <property type="entry name" value="RNA_pol_sigma_r2"/>
</dbReference>
<dbReference type="InterPro" id="IPR050239">
    <property type="entry name" value="Sigma-70_RNA_pol_init_factors"/>
</dbReference>
<organism evidence="2 3">
    <name type="scientific">Clostridium aceticum</name>
    <dbReference type="NCBI Taxonomy" id="84022"/>
    <lineage>
        <taxon>Bacteria</taxon>
        <taxon>Bacillati</taxon>
        <taxon>Bacillota</taxon>
        <taxon>Clostridia</taxon>
        <taxon>Eubacteriales</taxon>
        <taxon>Clostridiaceae</taxon>
        <taxon>Clostridium</taxon>
    </lineage>
</organism>
<sequence length="857" mass="101278">MKNGPVFSNISMINRCFNELGSPLHYSLIIDYLRINWANGRGIHEEDAINYLNLALKAGHYYEEVERQHYQRRSMHFDKLHDLFDTLQTTCIPTQYLGRKSPYNLQEINMDPRFGVVTTDQNQTFILLSEWNLLNDLVVRFLNKQPLVKATILTITQLIKEEYQIEDSNAFFFPHIDNRFKVNKKGLVSLSELGYVNKEDKIPSQITHFIREEVALCTPRILKLLASRLGEEVRIRDIIKSVFAIEVHQPSFSAYFEVVREHLKSYNHVFLVPTEDKLIYLPEEASPDSIEKFSYHGKTDVKFIEDLIRGNLSRQKTKEISLFKIGNSSNKESNYDKDTLSYTLRYYDRIQETLESHYFSQWIQDRRLEVVLVNKDDRISLIFFHDEAKNILYGPHLEEFMSDYALQPGQKLNFNMENNVLLLTIGEVDLKAASSQERYIDISRLAEENIGSKKTIVQLISEALIYHPSGLHVSEIIKYVLKDFPYAESSVSSTLSTYPFFQKDSNRNGFWYFNPLKWKKKLSLQDNTDNKAPTNTYNDSHNNSGTNKSSEADKIPFLELEETYRKLAIYSKNNRRRIKNEYFYLWDKKDFLLTALEYYAYAIYILAKKYSTDCISTMDLIQESYFALDKAYDNYNPEKSASFYHYSLNYVHQRFQRYVNSTDNIIRIPDHRVAELKKISKKYELALLKGQKYEIENDEKDLLLWTVNYISLDQLYGYYNLQGEFSEIDEIHRIVCYRPFLNPLEFNQCFRYEHIDLLRMEEPEFIPSTNYLYEDTYNISNDLVDELFNYISESEKGFSSISGLDVLKLRCGFNEANRRYTLEEIGNLYGVTRERIRQIEQKVLKKARVYLKKQKYF</sequence>
<dbReference type="RefSeq" id="WP_044823520.1">
    <property type="nucleotide sequence ID" value="NZ_CP009687.1"/>
</dbReference>
<gene>
    <name evidence="2" type="ORF">CACET_c12520</name>
</gene>
<dbReference type="InterPro" id="IPR000943">
    <property type="entry name" value="RNA_pol_sigma70"/>
</dbReference>
<dbReference type="SUPFAM" id="SSF88659">
    <property type="entry name" value="Sigma3 and sigma4 domains of RNA polymerase sigma factors"/>
    <property type="match status" value="1"/>
</dbReference>
<reference evidence="2 3" key="1">
    <citation type="submission" date="2014-10" db="EMBL/GenBank/DDBJ databases">
        <title>Genome sequence of Clostridium aceticum DSM 1496.</title>
        <authorList>
            <person name="Poehlein A."/>
            <person name="Schiel-Bengelsdorf B."/>
            <person name="Gottschalk G."/>
            <person name="Duerre P."/>
            <person name="Daniel R."/>
        </authorList>
    </citation>
    <scope>NUCLEOTIDE SEQUENCE [LARGE SCALE GENOMIC DNA]</scope>
    <source>
        <strain evidence="2 3">DSM 1496</strain>
    </source>
</reference>
<dbReference type="InterPro" id="IPR036388">
    <property type="entry name" value="WH-like_DNA-bd_sf"/>
</dbReference>
<keyword evidence="3" id="KW-1185">Reference proteome</keyword>
<dbReference type="GO" id="GO:0003700">
    <property type="term" value="F:DNA-binding transcription factor activity"/>
    <property type="evidence" value="ECO:0007669"/>
    <property type="project" value="InterPro"/>
</dbReference>
<dbReference type="SUPFAM" id="SSF88946">
    <property type="entry name" value="Sigma2 domain of RNA polymerase sigma factors"/>
    <property type="match status" value="1"/>
</dbReference>
<dbReference type="PATRIC" id="fig|84022.5.peg.2705"/>
<feature type="compositionally biased region" description="Polar residues" evidence="1">
    <location>
        <begin position="529"/>
        <end position="549"/>
    </location>
</feature>
<evidence type="ECO:0000256" key="1">
    <source>
        <dbReference type="SAM" id="MobiDB-lite"/>
    </source>
</evidence>
<evidence type="ECO:0000313" key="2">
    <source>
        <dbReference type="EMBL" id="AKL94717.1"/>
    </source>
</evidence>
<dbReference type="PANTHER" id="PTHR30603:SF47">
    <property type="entry name" value="RNA POLYMERASE SIGMA FACTOR SIGD, CHLOROPLASTIC"/>
    <property type="match status" value="1"/>
</dbReference>
<dbReference type="AlphaFoldDB" id="A0A0D8IEP6"/>
<dbReference type="PANTHER" id="PTHR30603">
    <property type="entry name" value="RNA POLYMERASE SIGMA FACTOR RPO"/>
    <property type="match status" value="1"/>
</dbReference>
<dbReference type="Gene3D" id="1.10.10.10">
    <property type="entry name" value="Winged helix-like DNA-binding domain superfamily/Winged helix DNA-binding domain"/>
    <property type="match status" value="1"/>
</dbReference>
<dbReference type="Gene3D" id="1.20.120.1810">
    <property type="match status" value="1"/>
</dbReference>
<accession>A0A0D8IEP6</accession>
<dbReference type="GO" id="GO:0006352">
    <property type="term" value="P:DNA-templated transcription initiation"/>
    <property type="evidence" value="ECO:0007669"/>
    <property type="project" value="InterPro"/>
</dbReference>
<dbReference type="Pfam" id="PF04545">
    <property type="entry name" value="Sigma70_r4"/>
    <property type="match status" value="1"/>
</dbReference>
<dbReference type="STRING" id="84022.CACET_c12520"/>
<dbReference type="InterPro" id="IPR007627">
    <property type="entry name" value="RNA_pol_sigma70_r2"/>
</dbReference>
<dbReference type="InterPro" id="IPR007630">
    <property type="entry name" value="RNA_pol_sigma70_r4"/>
</dbReference>
<dbReference type="Proteomes" id="UP000035704">
    <property type="component" value="Chromosome"/>
</dbReference>
<proteinExistence type="predicted"/>
<protein>
    <submittedName>
        <fullName evidence="2">RNA polymerase, sigma 70 family subunit</fullName>
    </submittedName>
</protein>
<dbReference type="PRINTS" id="PR00046">
    <property type="entry name" value="SIGMA70FCT"/>
</dbReference>
<dbReference type="KEGG" id="cace:CACET_c12520"/>
<evidence type="ECO:0000313" key="3">
    <source>
        <dbReference type="Proteomes" id="UP000035704"/>
    </source>
</evidence>